<evidence type="ECO:0000313" key="3">
    <source>
        <dbReference type="EMBL" id="MEQ2247856.1"/>
    </source>
</evidence>
<dbReference type="Proteomes" id="UP001482620">
    <property type="component" value="Unassembled WGS sequence"/>
</dbReference>
<keyword evidence="4" id="KW-1185">Reference proteome</keyword>
<evidence type="ECO:0000256" key="1">
    <source>
        <dbReference type="SAM" id="MobiDB-lite"/>
    </source>
</evidence>
<accession>A0ABV0USZ5</accession>
<keyword evidence="2" id="KW-1133">Transmembrane helix</keyword>
<reference evidence="3 4" key="1">
    <citation type="submission" date="2021-06" db="EMBL/GenBank/DDBJ databases">
        <authorList>
            <person name="Palmer J.M."/>
        </authorList>
    </citation>
    <scope>NUCLEOTIDE SEQUENCE [LARGE SCALE GENOMIC DNA]</scope>
    <source>
        <strain evidence="4">if_2019</strain>
        <tissue evidence="3">Muscle</tissue>
    </source>
</reference>
<proteinExistence type="predicted"/>
<keyword evidence="2" id="KW-0472">Membrane</keyword>
<protein>
    <submittedName>
        <fullName evidence="3">Uncharacterized protein</fullName>
    </submittedName>
</protein>
<sequence length="99" mass="11588">MFILKARQTYNVISSSYNVKRLGETKILKYLFFVALVAFIFQLAARKQVEREGKRCDKRFWSRDSIPGPPGRGQKPPYMSHALKPVHQQPHPNVFLFYC</sequence>
<organism evidence="3 4">
    <name type="scientific">Ilyodon furcidens</name>
    <name type="common">goldbreast splitfin</name>
    <dbReference type="NCBI Taxonomy" id="33524"/>
    <lineage>
        <taxon>Eukaryota</taxon>
        <taxon>Metazoa</taxon>
        <taxon>Chordata</taxon>
        <taxon>Craniata</taxon>
        <taxon>Vertebrata</taxon>
        <taxon>Euteleostomi</taxon>
        <taxon>Actinopterygii</taxon>
        <taxon>Neopterygii</taxon>
        <taxon>Teleostei</taxon>
        <taxon>Neoteleostei</taxon>
        <taxon>Acanthomorphata</taxon>
        <taxon>Ovalentaria</taxon>
        <taxon>Atherinomorphae</taxon>
        <taxon>Cyprinodontiformes</taxon>
        <taxon>Goodeidae</taxon>
        <taxon>Ilyodon</taxon>
    </lineage>
</organism>
<gene>
    <name evidence="3" type="ORF">ILYODFUR_013336</name>
</gene>
<feature type="transmembrane region" description="Helical" evidence="2">
    <location>
        <begin position="27"/>
        <end position="45"/>
    </location>
</feature>
<evidence type="ECO:0000256" key="2">
    <source>
        <dbReference type="SAM" id="Phobius"/>
    </source>
</evidence>
<keyword evidence="2" id="KW-0812">Transmembrane</keyword>
<comment type="caution">
    <text evidence="3">The sequence shown here is derived from an EMBL/GenBank/DDBJ whole genome shotgun (WGS) entry which is preliminary data.</text>
</comment>
<name>A0ABV0USZ5_9TELE</name>
<dbReference type="EMBL" id="JAHRIQ010082176">
    <property type="protein sequence ID" value="MEQ2247856.1"/>
    <property type="molecule type" value="Genomic_DNA"/>
</dbReference>
<evidence type="ECO:0000313" key="4">
    <source>
        <dbReference type="Proteomes" id="UP001482620"/>
    </source>
</evidence>
<feature type="region of interest" description="Disordered" evidence="1">
    <location>
        <begin position="60"/>
        <end position="85"/>
    </location>
</feature>